<accession>A0A081MZ56</accession>
<dbReference type="EMBL" id="JOKG01000007">
    <property type="protein sequence ID" value="KEQ11479.1"/>
    <property type="molecule type" value="Genomic_DNA"/>
</dbReference>
<organism evidence="1 2">
    <name type="scientific">Endozoicomonas montiporae</name>
    <dbReference type="NCBI Taxonomy" id="1027273"/>
    <lineage>
        <taxon>Bacteria</taxon>
        <taxon>Pseudomonadati</taxon>
        <taxon>Pseudomonadota</taxon>
        <taxon>Gammaproteobacteria</taxon>
        <taxon>Oceanospirillales</taxon>
        <taxon>Endozoicomonadaceae</taxon>
        <taxon>Endozoicomonas</taxon>
    </lineage>
</organism>
<proteinExistence type="predicted"/>
<name>A0A081MZ56_9GAMM</name>
<keyword evidence="2" id="KW-1185">Reference proteome</keyword>
<dbReference type="Proteomes" id="UP000028006">
    <property type="component" value="Unassembled WGS sequence"/>
</dbReference>
<reference evidence="1 2" key="1">
    <citation type="submission" date="2014-06" db="EMBL/GenBank/DDBJ databases">
        <title>Whole Genome Sequences of Three Symbiotic Endozoicomonas Bacteria.</title>
        <authorList>
            <person name="Neave M.J."/>
            <person name="Apprill A."/>
            <person name="Voolstra C.R."/>
        </authorList>
    </citation>
    <scope>NUCLEOTIDE SEQUENCE [LARGE SCALE GENOMIC DNA]</scope>
    <source>
        <strain evidence="1 2">LMG 24815</strain>
    </source>
</reference>
<comment type="caution">
    <text evidence="1">The sequence shown here is derived from an EMBL/GenBank/DDBJ whole genome shotgun (WGS) entry which is preliminary data.</text>
</comment>
<evidence type="ECO:0000313" key="1">
    <source>
        <dbReference type="EMBL" id="KEQ11479.1"/>
    </source>
</evidence>
<gene>
    <name evidence="1" type="ORF">GZ77_25630</name>
</gene>
<evidence type="ECO:0000313" key="2">
    <source>
        <dbReference type="Proteomes" id="UP000028006"/>
    </source>
</evidence>
<protein>
    <submittedName>
        <fullName evidence="1">Uncharacterized protein</fullName>
    </submittedName>
</protein>
<sequence length="158" mass="17880">MSNGIDIQQLLEIRLEKGDANQVVAWSDLSTQLSYDSAEAPRWMLTAIADACVQNGASRACHKTMEATISDSSQRFFTTGKGSRFLAVSEPLYQRHDLSAWKTSLYRLQNEERHSPDNLIADFTHTFAICRKSLYFLRGNETGNDRKQTGQLFPQHHA</sequence>
<dbReference type="RefSeq" id="WP_034879748.1">
    <property type="nucleotide sequence ID" value="NZ_JOKG01000007.1"/>
</dbReference>
<dbReference type="AlphaFoldDB" id="A0A081MZ56"/>